<keyword evidence="5 9" id="KW-1133">Transmembrane helix</keyword>
<evidence type="ECO:0000256" key="4">
    <source>
        <dbReference type="ARBA" id="ARBA00022692"/>
    </source>
</evidence>
<evidence type="ECO:0000256" key="7">
    <source>
        <dbReference type="ARBA" id="ARBA00049119"/>
    </source>
</evidence>
<dbReference type="GO" id="GO:0005351">
    <property type="term" value="F:carbohydrate:proton symporter activity"/>
    <property type="evidence" value="ECO:0007669"/>
    <property type="project" value="TreeGrafter"/>
</dbReference>
<evidence type="ECO:0000313" key="11">
    <source>
        <dbReference type="EMBL" id="SJL14559.1"/>
    </source>
</evidence>
<feature type="transmembrane region" description="Helical" evidence="9">
    <location>
        <begin position="167"/>
        <end position="192"/>
    </location>
</feature>
<dbReference type="NCBIfam" id="TIGR00879">
    <property type="entry name" value="SP"/>
    <property type="match status" value="1"/>
</dbReference>
<dbReference type="PANTHER" id="PTHR48022">
    <property type="entry name" value="PLASTIDIC GLUCOSE TRANSPORTER 4"/>
    <property type="match status" value="1"/>
</dbReference>
<feature type="transmembrane region" description="Helical" evidence="9">
    <location>
        <begin position="109"/>
        <end position="128"/>
    </location>
</feature>
<keyword evidence="6 9" id="KW-0472">Membrane</keyword>
<dbReference type="InterPro" id="IPR003663">
    <property type="entry name" value="Sugar/inositol_transpt"/>
</dbReference>
<protein>
    <submittedName>
        <fullName evidence="11">Related to sugar transporter</fullName>
    </submittedName>
</protein>
<evidence type="ECO:0000256" key="8">
    <source>
        <dbReference type="RuleBase" id="RU003346"/>
    </source>
</evidence>
<feature type="transmembrane region" description="Helical" evidence="9">
    <location>
        <begin position="198"/>
        <end position="219"/>
    </location>
</feature>
<dbReference type="Gene3D" id="1.20.1250.20">
    <property type="entry name" value="MFS general substrate transporter like domains"/>
    <property type="match status" value="1"/>
</dbReference>
<organism evidence="11 12">
    <name type="scientific">Armillaria ostoyae</name>
    <name type="common">Armillaria root rot fungus</name>
    <dbReference type="NCBI Taxonomy" id="47428"/>
    <lineage>
        <taxon>Eukaryota</taxon>
        <taxon>Fungi</taxon>
        <taxon>Dikarya</taxon>
        <taxon>Basidiomycota</taxon>
        <taxon>Agaricomycotina</taxon>
        <taxon>Agaricomycetes</taxon>
        <taxon>Agaricomycetidae</taxon>
        <taxon>Agaricales</taxon>
        <taxon>Marasmiineae</taxon>
        <taxon>Physalacriaceae</taxon>
        <taxon>Armillaria</taxon>
    </lineage>
</organism>
<proteinExistence type="inferred from homology"/>
<evidence type="ECO:0000313" key="12">
    <source>
        <dbReference type="Proteomes" id="UP000219338"/>
    </source>
</evidence>
<dbReference type="PRINTS" id="PR00171">
    <property type="entry name" value="SUGRTRNSPORT"/>
</dbReference>
<feature type="transmembrane region" description="Helical" evidence="9">
    <location>
        <begin position="359"/>
        <end position="378"/>
    </location>
</feature>
<keyword evidence="4 9" id="KW-0812">Transmembrane</keyword>
<dbReference type="AlphaFoldDB" id="A0A284S0L4"/>
<dbReference type="InterPro" id="IPR020846">
    <property type="entry name" value="MFS_dom"/>
</dbReference>
<evidence type="ECO:0000256" key="6">
    <source>
        <dbReference type="ARBA" id="ARBA00023136"/>
    </source>
</evidence>
<dbReference type="PANTHER" id="PTHR48022:SF26">
    <property type="entry name" value="MAJOR FACILITATOR SUPERFAMILY (MFS) PROFILE DOMAIN-CONTAINING PROTEIN-RELATED"/>
    <property type="match status" value="1"/>
</dbReference>
<evidence type="ECO:0000256" key="9">
    <source>
        <dbReference type="SAM" id="Phobius"/>
    </source>
</evidence>
<dbReference type="GO" id="GO:0016020">
    <property type="term" value="C:membrane"/>
    <property type="evidence" value="ECO:0007669"/>
    <property type="project" value="UniProtKB-SubCell"/>
</dbReference>
<evidence type="ECO:0000256" key="1">
    <source>
        <dbReference type="ARBA" id="ARBA00004141"/>
    </source>
</evidence>
<evidence type="ECO:0000259" key="10">
    <source>
        <dbReference type="PROSITE" id="PS50850"/>
    </source>
</evidence>
<comment type="subcellular location">
    <subcellularLocation>
        <location evidence="1">Membrane</location>
        <topology evidence="1">Multi-pass membrane protein</topology>
    </subcellularLocation>
</comment>
<sequence>MWNVRTNKKPYFGLTGMALNAWVNVACITAMTLFGASHPVLSRVSIEVEVSGYDQGVFGGIIVTDDFLKQMGYPDSSLQGTIVSLYDIGCFLGAMGSFVVGERFGRKKMLMFGVIVMSVGAIIQTASYNVPTIIVSRIITGVGNGINTATAPVWQSETTKPSLRGKVVVLGMIMNIAGYAISNWMTFGLSYVEGSISWRFPLAFQLIFSVIMLCTVPWLPESPRWLLAHGREAEGVLILVALEGEHVKATDPMVVSQKAEILEAVRIERETFPSLSDLLHGRTGETGMVKRMCLGAGTQWMQQLSGINVTSYYLPLVLQNSVGLSNRLSRLLAACNAISYLVFSFAGLHLIERAGRRKLLMWGAAGQAVCYIFISALLSQGGTNYGAAATAFFFVYYIFFGICWQGVPWLYPVEINSLSTRTMGAALATGSNWISNYCVVQATPPGIQNLGWRFYLIWMTFNIVIIPVVYLFYPETSNRHLEDIDRLYREHRGMVFVFRHKEAMQMERPEHYLLADEERVSQVKKDLLDGSIEQVENVEREVLDS</sequence>
<dbReference type="OrthoDB" id="2544694at2759"/>
<dbReference type="InterPro" id="IPR050360">
    <property type="entry name" value="MFS_Sugar_Transporters"/>
</dbReference>
<accession>A0A284S0L4</accession>
<evidence type="ECO:0000256" key="3">
    <source>
        <dbReference type="ARBA" id="ARBA00022448"/>
    </source>
</evidence>
<evidence type="ECO:0000256" key="5">
    <source>
        <dbReference type="ARBA" id="ARBA00022989"/>
    </source>
</evidence>
<keyword evidence="11" id="KW-0762">Sugar transport</keyword>
<dbReference type="InterPro" id="IPR005828">
    <property type="entry name" value="MFS_sugar_transport-like"/>
</dbReference>
<reference evidence="12" key="1">
    <citation type="journal article" date="2017" name="Nat. Ecol. Evol.">
        <title>Genome expansion and lineage-specific genetic innovations in the forest pathogenic fungi Armillaria.</title>
        <authorList>
            <person name="Sipos G."/>
            <person name="Prasanna A.N."/>
            <person name="Walter M.C."/>
            <person name="O'Connor E."/>
            <person name="Balint B."/>
            <person name="Krizsan K."/>
            <person name="Kiss B."/>
            <person name="Hess J."/>
            <person name="Varga T."/>
            <person name="Slot J."/>
            <person name="Riley R."/>
            <person name="Boka B."/>
            <person name="Rigling D."/>
            <person name="Barry K."/>
            <person name="Lee J."/>
            <person name="Mihaltcheva S."/>
            <person name="LaButti K."/>
            <person name="Lipzen A."/>
            <person name="Waldron R."/>
            <person name="Moloney N.M."/>
            <person name="Sperisen C."/>
            <person name="Kredics L."/>
            <person name="Vagvoelgyi C."/>
            <person name="Patrignani A."/>
            <person name="Fitzpatrick D."/>
            <person name="Nagy I."/>
            <person name="Doyle S."/>
            <person name="Anderson J.B."/>
            <person name="Grigoriev I.V."/>
            <person name="Gueldener U."/>
            <person name="Muensterkoetter M."/>
            <person name="Nagy L.G."/>
        </authorList>
    </citation>
    <scope>NUCLEOTIDE SEQUENCE [LARGE SCALE GENOMIC DNA]</scope>
    <source>
        <strain evidence="12">C18/9</strain>
    </source>
</reference>
<dbReference type="Proteomes" id="UP000219338">
    <property type="component" value="Unassembled WGS sequence"/>
</dbReference>
<feature type="transmembrane region" description="Helical" evidence="9">
    <location>
        <begin position="328"/>
        <end position="347"/>
    </location>
</feature>
<dbReference type="Pfam" id="PF00083">
    <property type="entry name" value="Sugar_tr"/>
    <property type="match status" value="1"/>
</dbReference>
<feature type="transmembrane region" description="Helical" evidence="9">
    <location>
        <begin position="12"/>
        <end position="34"/>
    </location>
</feature>
<feature type="transmembrane region" description="Helical" evidence="9">
    <location>
        <begin position="78"/>
        <end position="100"/>
    </location>
</feature>
<feature type="domain" description="Major facilitator superfamily (MFS) profile" evidence="10">
    <location>
        <begin position="40"/>
        <end position="477"/>
    </location>
</feature>
<evidence type="ECO:0000256" key="2">
    <source>
        <dbReference type="ARBA" id="ARBA00010992"/>
    </source>
</evidence>
<feature type="transmembrane region" description="Helical" evidence="9">
    <location>
        <begin position="385"/>
        <end position="407"/>
    </location>
</feature>
<dbReference type="OMA" id="GMGTQAM"/>
<dbReference type="EMBL" id="FUEG01000024">
    <property type="protein sequence ID" value="SJL14559.1"/>
    <property type="molecule type" value="Genomic_DNA"/>
</dbReference>
<gene>
    <name evidence="11" type="ORF">ARMOST_18022</name>
</gene>
<dbReference type="SUPFAM" id="SSF103473">
    <property type="entry name" value="MFS general substrate transporter"/>
    <property type="match status" value="1"/>
</dbReference>
<comment type="similarity">
    <text evidence="2 8">Belongs to the major facilitator superfamily. Sugar transporter (TC 2.A.1.1) family.</text>
</comment>
<dbReference type="PROSITE" id="PS50850">
    <property type="entry name" value="MFS"/>
    <property type="match status" value="1"/>
</dbReference>
<comment type="catalytic activity">
    <reaction evidence="7">
        <text>myo-inositol(out) + H(+)(out) = myo-inositol(in) + H(+)(in)</text>
        <dbReference type="Rhea" id="RHEA:60364"/>
        <dbReference type="ChEBI" id="CHEBI:15378"/>
        <dbReference type="ChEBI" id="CHEBI:17268"/>
    </reaction>
</comment>
<dbReference type="InterPro" id="IPR036259">
    <property type="entry name" value="MFS_trans_sf"/>
</dbReference>
<dbReference type="STRING" id="47428.A0A284S0L4"/>
<keyword evidence="12" id="KW-1185">Reference proteome</keyword>
<keyword evidence="3 8" id="KW-0813">Transport</keyword>
<name>A0A284S0L4_ARMOS</name>
<feature type="transmembrane region" description="Helical" evidence="9">
    <location>
        <begin position="454"/>
        <end position="473"/>
    </location>
</feature>
<dbReference type="FunFam" id="1.20.1250.20:FF:000134">
    <property type="entry name" value="MFS sugar transporter protein"/>
    <property type="match status" value="1"/>
</dbReference>